<evidence type="ECO:0000313" key="2">
    <source>
        <dbReference type="WBParaSite" id="L893_g2804.t1"/>
    </source>
</evidence>
<organism evidence="1 2">
    <name type="scientific">Steinernema glaseri</name>
    <dbReference type="NCBI Taxonomy" id="37863"/>
    <lineage>
        <taxon>Eukaryota</taxon>
        <taxon>Metazoa</taxon>
        <taxon>Ecdysozoa</taxon>
        <taxon>Nematoda</taxon>
        <taxon>Chromadorea</taxon>
        <taxon>Rhabditida</taxon>
        <taxon>Tylenchina</taxon>
        <taxon>Panagrolaimomorpha</taxon>
        <taxon>Strongyloidoidea</taxon>
        <taxon>Steinernematidae</taxon>
        <taxon>Steinernema</taxon>
    </lineage>
</organism>
<evidence type="ECO:0000313" key="1">
    <source>
        <dbReference type="Proteomes" id="UP000095287"/>
    </source>
</evidence>
<dbReference type="PANTHER" id="PTHR13411:SF6">
    <property type="entry name" value="PLASMINOGEN RECEPTOR (KT)"/>
    <property type="match status" value="1"/>
</dbReference>
<name>A0A1I7ZMU4_9BILA</name>
<proteinExistence type="predicted"/>
<dbReference type="Proteomes" id="UP000095287">
    <property type="component" value="Unplaced"/>
</dbReference>
<reference evidence="2" key="1">
    <citation type="submission" date="2016-11" db="UniProtKB">
        <authorList>
            <consortium name="WormBaseParasite"/>
        </authorList>
    </citation>
    <scope>IDENTIFICATION</scope>
</reference>
<dbReference type="PANTHER" id="PTHR13411">
    <property type="entry name" value="PLASMINOGEN RECEPTOR (KT)"/>
    <property type="match status" value="1"/>
</dbReference>
<sequence>MGSSQSINAKYDCDTTTKANLEAEYNKKMEETIVLRTMQMENKEALKLAQRREQMAWEAFGVSTTTIALMFAARILQNKLLIVPMVPLIMGMGYRYDQCYGEHATNIRAKASEILKNDLNILKLPGKEITLAELDSRRNVQMREINLP</sequence>
<dbReference type="InterPro" id="IPR019319">
    <property type="entry name" value="Plg-R(KT)"/>
</dbReference>
<dbReference type="WBParaSite" id="L893_g2804.t1">
    <property type="protein sequence ID" value="L893_g2804.t1"/>
    <property type="gene ID" value="L893_g2804"/>
</dbReference>
<keyword evidence="1" id="KW-1185">Reference proteome</keyword>
<dbReference type="Pfam" id="PF10166">
    <property type="entry name" value="DUF2368"/>
    <property type="match status" value="1"/>
</dbReference>
<dbReference type="AlphaFoldDB" id="A0A1I7ZMU4"/>
<accession>A0A1I7ZMU4</accession>
<dbReference type="GO" id="GO:0005886">
    <property type="term" value="C:plasma membrane"/>
    <property type="evidence" value="ECO:0007669"/>
    <property type="project" value="InterPro"/>
</dbReference>
<protein>
    <submittedName>
        <fullName evidence="2">Transmembrane protein</fullName>
    </submittedName>
</protein>